<reference evidence="2 3" key="1">
    <citation type="submission" date="2015-09" db="EMBL/GenBank/DDBJ databases">
        <title>Identification and resolution of microdiversity through metagenomic sequencing of parallel consortia.</title>
        <authorList>
            <person name="Nelson W.C."/>
            <person name="Romine M.F."/>
            <person name="Lindemann S.R."/>
        </authorList>
    </citation>
    <scope>NUCLEOTIDE SEQUENCE [LARGE SCALE GENOMIC DNA]</scope>
    <source>
        <strain evidence="2">HL-49</strain>
    </source>
</reference>
<feature type="domain" description="Polysaccharide pyruvyl transferase" evidence="1">
    <location>
        <begin position="12"/>
        <end position="311"/>
    </location>
</feature>
<dbReference type="eggNOG" id="COG2327">
    <property type="taxonomic scope" value="Bacteria"/>
</dbReference>
<name>A0A0P8A685_9BACT</name>
<proteinExistence type="predicted"/>
<dbReference type="EMBL" id="LJXT01000098">
    <property type="protein sequence ID" value="KPQ13233.1"/>
    <property type="molecule type" value="Genomic_DNA"/>
</dbReference>
<dbReference type="Pfam" id="PF04230">
    <property type="entry name" value="PS_pyruv_trans"/>
    <property type="match status" value="1"/>
</dbReference>
<organism evidence="2 3">
    <name type="scientific">Algoriphagus marincola HL-49</name>
    <dbReference type="NCBI Taxonomy" id="1305737"/>
    <lineage>
        <taxon>Bacteria</taxon>
        <taxon>Pseudomonadati</taxon>
        <taxon>Bacteroidota</taxon>
        <taxon>Cytophagia</taxon>
        <taxon>Cytophagales</taxon>
        <taxon>Cyclobacteriaceae</taxon>
        <taxon>Algoriphagus</taxon>
    </lineage>
</organism>
<dbReference type="OrthoDB" id="6058856at2"/>
<dbReference type="AlphaFoldDB" id="A0A0P8A685"/>
<evidence type="ECO:0000313" key="3">
    <source>
        <dbReference type="Proteomes" id="UP000050421"/>
    </source>
</evidence>
<dbReference type="STRING" id="1305737.GCA_000526355_01810"/>
<comment type="caution">
    <text evidence="2">The sequence shown here is derived from an EMBL/GenBank/DDBJ whole genome shotgun (WGS) entry which is preliminary data.</text>
</comment>
<dbReference type="PANTHER" id="PTHR36836">
    <property type="entry name" value="COLANIC ACID BIOSYNTHESIS PROTEIN WCAK"/>
    <property type="match status" value="1"/>
</dbReference>
<gene>
    <name evidence="2" type="ORF">HLUCCX10_13670</name>
</gene>
<evidence type="ECO:0000313" key="2">
    <source>
        <dbReference type="EMBL" id="KPQ13233.1"/>
    </source>
</evidence>
<evidence type="ECO:0000259" key="1">
    <source>
        <dbReference type="Pfam" id="PF04230"/>
    </source>
</evidence>
<sequence length="380" mass="43013">MFIELRGVEFVNKGAELMLHAIIQHLSNELDHVEFVMETSHRSPKEKLAELGIWQKAKLQKKGVELTPFYSLLPKSVLRKKNLVLDKEIHAVLDASGFAYGDKWGAKKAAERSGNFLATWKRQGKKIIFLPQAFGSFTTSDIKEQMRAIIQNSDLVFARDKQSLAFMGDLEPGSKVVKLAPDFTNLIAVETTSFSADYASKTVIIPNQKMLETDDLEINKNYLSFITETVNQLLRKGELPVFLIHESKKDGALAEEINQALKSPIPIIKEENPLIVKAIIGASKSVITSRFHGLVSALCQAKPCLSTGWSHKYLELMKDYDYEEGMCTVSLDPSYIQEKLDLILNTHKREKTEKKLHSYSQIQKERTKEMWGQVLEVLKS</sequence>
<protein>
    <recommendedName>
        <fullName evidence="1">Polysaccharide pyruvyl transferase domain-containing protein</fullName>
    </recommendedName>
</protein>
<dbReference type="PANTHER" id="PTHR36836:SF1">
    <property type="entry name" value="COLANIC ACID BIOSYNTHESIS PROTEIN WCAK"/>
    <property type="match status" value="1"/>
</dbReference>
<dbReference type="PATRIC" id="fig|1305737.6.peg.3451"/>
<dbReference type="InterPro" id="IPR007345">
    <property type="entry name" value="Polysacch_pyruvyl_Trfase"/>
</dbReference>
<dbReference type="Proteomes" id="UP000050421">
    <property type="component" value="Unassembled WGS sequence"/>
</dbReference>
<accession>A0A0P8A685</accession>